<accession>A0ABN2WHD9</accession>
<dbReference type="InterPro" id="IPR016208">
    <property type="entry name" value="Ald_Oxase/xanthine_DH-like"/>
</dbReference>
<dbReference type="Pfam" id="PF02738">
    <property type="entry name" value="MoCoBD_1"/>
    <property type="match status" value="1"/>
</dbReference>
<dbReference type="Gene3D" id="3.30.365.10">
    <property type="entry name" value="Aldehyde oxidase/xanthine dehydrogenase, molybdopterin binding domain"/>
    <property type="match status" value="4"/>
</dbReference>
<dbReference type="SMART" id="SM01008">
    <property type="entry name" value="Ald_Xan_dh_C"/>
    <property type="match status" value="1"/>
</dbReference>
<dbReference type="Proteomes" id="UP001500897">
    <property type="component" value="Unassembled WGS sequence"/>
</dbReference>
<gene>
    <name evidence="4" type="ORF">GCM10009759_14240</name>
</gene>
<feature type="domain" description="Aldehyde oxidase/xanthine dehydrogenase a/b hammerhead" evidence="3">
    <location>
        <begin position="24"/>
        <end position="128"/>
    </location>
</feature>
<evidence type="ECO:0000259" key="3">
    <source>
        <dbReference type="SMART" id="SM01008"/>
    </source>
</evidence>
<evidence type="ECO:0000256" key="1">
    <source>
        <dbReference type="ARBA" id="ARBA00022505"/>
    </source>
</evidence>
<organism evidence="4 5">
    <name type="scientific">Kitasatospora saccharophila</name>
    <dbReference type="NCBI Taxonomy" id="407973"/>
    <lineage>
        <taxon>Bacteria</taxon>
        <taxon>Bacillati</taxon>
        <taxon>Actinomycetota</taxon>
        <taxon>Actinomycetes</taxon>
        <taxon>Kitasatosporales</taxon>
        <taxon>Streptomycetaceae</taxon>
        <taxon>Kitasatospora</taxon>
    </lineage>
</organism>
<sequence>MTFIDRPAAIGLDLPRRDGAAKVLGTAVYAYETPVEHAAYAHPVQAAVARGRVTALDTAAAEALDGVLAVLTPATAERLASTEDRELAALQDDEVAFRGQVVALVVADSSETARHAAALVRVDYAPQAHDSELRADRDDLYAPERVNPDFPTDTVEGDVPAAVAAAAAVVEQTYTTATYHNNPMEPHATTARWEPGDGFLTLWDSTQGVHPARSAVASVFGLDEAKVRVVSPYVGGGFGSKGTPHVNVVLAAMAARAVPGRPVRLALTRQQMFALAGYRTPTVQHCVLAAGADGRLTALAVDVVEQTSRIKEFAEQTGVPARMMYAVANRRTTHRLAALDVPVPSWMRAPGVCPGMFGPEVAMDELAERLGLDPVELRVRNEPATDPETGKPFSSRNLVGCLREGAARFGWSGRDPRPGVRRSGDWLVGTGVAASTYPVHLMSESTAVIRREGDRYVAEIGAADLGTGTWTTLAQIAADALGVPVERVEVRIGDTDYPTASVAGGSSGMATWGSAVVEAARAFRARYGSEPPERAEASGSVRPADDRWAMHAFGAQFAEARVHLDTGEIRVPRLLGVFAAGRIVNPRTARSQFVGGMTMGLSMALHENAVLDPRTGHVVNHDLADYHIAAHADVAEVEAHWLDEHDPHVNAMGTKGIGEIGIVGTAAAVSNAVWHACGARVRDLPVTLDKVLPALEALPAPWGREDPSGR</sequence>
<name>A0ABN2WHD9_9ACTN</name>
<dbReference type="SUPFAM" id="SSF56003">
    <property type="entry name" value="Molybdenum cofactor-binding domain"/>
    <property type="match status" value="1"/>
</dbReference>
<dbReference type="PANTHER" id="PTHR11908">
    <property type="entry name" value="XANTHINE DEHYDROGENASE"/>
    <property type="match status" value="1"/>
</dbReference>
<dbReference type="PANTHER" id="PTHR11908:SF132">
    <property type="entry name" value="ALDEHYDE OXIDASE 1-RELATED"/>
    <property type="match status" value="1"/>
</dbReference>
<dbReference type="SUPFAM" id="SSF54665">
    <property type="entry name" value="CO dehydrogenase molybdoprotein N-domain-like"/>
    <property type="match status" value="1"/>
</dbReference>
<evidence type="ECO:0000313" key="5">
    <source>
        <dbReference type="Proteomes" id="UP001500897"/>
    </source>
</evidence>
<keyword evidence="5" id="KW-1185">Reference proteome</keyword>
<dbReference type="InterPro" id="IPR000674">
    <property type="entry name" value="Ald_Oxase/Xan_DH_a/b"/>
</dbReference>
<dbReference type="InterPro" id="IPR008274">
    <property type="entry name" value="AldOxase/xan_DH_MoCoBD1"/>
</dbReference>
<evidence type="ECO:0000313" key="4">
    <source>
        <dbReference type="EMBL" id="GAA2090593.1"/>
    </source>
</evidence>
<keyword evidence="1" id="KW-0500">Molybdenum</keyword>
<evidence type="ECO:0000256" key="2">
    <source>
        <dbReference type="ARBA" id="ARBA00023002"/>
    </source>
</evidence>
<dbReference type="EMBL" id="BAAANS010000007">
    <property type="protein sequence ID" value="GAA2090593.1"/>
    <property type="molecule type" value="Genomic_DNA"/>
</dbReference>
<dbReference type="Gene3D" id="3.90.1170.50">
    <property type="entry name" value="Aldehyde oxidase/xanthine dehydrogenase, a/b hammerhead"/>
    <property type="match status" value="1"/>
</dbReference>
<keyword evidence="2" id="KW-0560">Oxidoreductase</keyword>
<dbReference type="Pfam" id="PF01315">
    <property type="entry name" value="Ald_Xan_dh_C"/>
    <property type="match status" value="1"/>
</dbReference>
<comment type="caution">
    <text evidence="4">The sequence shown here is derived from an EMBL/GenBank/DDBJ whole genome shotgun (WGS) entry which is preliminary data.</text>
</comment>
<proteinExistence type="predicted"/>
<dbReference type="InterPro" id="IPR046867">
    <property type="entry name" value="AldOxase/xan_DH_MoCoBD2"/>
</dbReference>
<reference evidence="4 5" key="1">
    <citation type="journal article" date="2019" name="Int. J. Syst. Evol. Microbiol.">
        <title>The Global Catalogue of Microorganisms (GCM) 10K type strain sequencing project: providing services to taxonomists for standard genome sequencing and annotation.</title>
        <authorList>
            <consortium name="The Broad Institute Genomics Platform"/>
            <consortium name="The Broad Institute Genome Sequencing Center for Infectious Disease"/>
            <person name="Wu L."/>
            <person name="Ma J."/>
        </authorList>
    </citation>
    <scope>NUCLEOTIDE SEQUENCE [LARGE SCALE GENOMIC DNA]</scope>
    <source>
        <strain evidence="4 5">JCM 14559</strain>
    </source>
</reference>
<dbReference type="InterPro" id="IPR037165">
    <property type="entry name" value="AldOxase/xan_DH_Mopterin-bd_sf"/>
</dbReference>
<dbReference type="InterPro" id="IPR036856">
    <property type="entry name" value="Ald_Oxase/Xan_DH_a/b_sf"/>
</dbReference>
<protein>
    <submittedName>
        <fullName evidence="4">Xanthine dehydrogenase family protein molybdopterin-binding subunit</fullName>
    </submittedName>
</protein>
<dbReference type="Pfam" id="PF20256">
    <property type="entry name" value="MoCoBD_2"/>
    <property type="match status" value="2"/>
</dbReference>
<dbReference type="RefSeq" id="WP_344550966.1">
    <property type="nucleotide sequence ID" value="NZ_BAAANS010000007.1"/>
</dbReference>